<name>A0ABS5LDT7_9BACI</name>
<evidence type="ECO:0000256" key="3">
    <source>
        <dbReference type="ARBA" id="ARBA00022737"/>
    </source>
</evidence>
<dbReference type="Gene3D" id="1.50.10.20">
    <property type="match status" value="2"/>
</dbReference>
<sequence>MKREAETELLYLTEKLKKEQLPNGSWSYLFETGIKTDCFMIVLIKALRLNKPDLLNSLSERIARKQERDGSWRLFHDQEEGDLSTALEAYYALLLSGHYEETAPQMIAAKRFIIAKGGMRKAGLFTRIMLALTSQEEWPSLLTIPIEAILLPKNFPVNIYDLSVYGRANLIPILTAAANKFKIKIEGSPDLTGMQGNREEPLETYRSSEWRGLFGMIGSGVQLMAGGPGSLRKDALKKAETYMLHRLEQDGTLYSYFSCTFLMIFALMSLGYDREHPVITKAIQGLINMAAVTPEGLHMQYTTAHVWNTSLLSYALQEAEVRSPMIHKANRYLLSKQNFQYGDWVIHNPDAAPGGWGFSDINTMNPDIDDTAAALRAIKSEAAENSQCREAWHKGLQWLLSMQNGDGGWASFERNAAPPYVHFVPIEKAEFIISDASSADLTGRTIEFLCRYANLNPENTAVKKGIRWILDHQETDGSWNSRWGICYIYGTWAAVTGLAAAGYSENDASILRAKKWLQQHQNSDGGWGESCKSDIMNHYVPLGTSTLTHTAWAIDALLSCSKEITPSVERGIRCLISHMRKKDWTSQYPKGQGFAGQFYIHYESYDFVYPILALSRYIKRANEEENA</sequence>
<dbReference type="RefSeq" id="WP_211557857.1">
    <property type="nucleotide sequence ID" value="NZ_JAGVRK010000001.1"/>
</dbReference>
<dbReference type="InterPro" id="IPR018333">
    <property type="entry name" value="Squalene_cyclase"/>
</dbReference>
<comment type="pathway">
    <text evidence="1">Secondary metabolite biosynthesis; hopanoid biosynthesis.</text>
</comment>
<dbReference type="Pfam" id="PF13243">
    <property type="entry name" value="SQHop_cyclase_C"/>
    <property type="match status" value="1"/>
</dbReference>
<dbReference type="Proteomes" id="UP000682403">
    <property type="component" value="Unassembled WGS sequence"/>
</dbReference>
<keyword evidence="7" id="KW-1185">Reference proteome</keyword>
<evidence type="ECO:0000259" key="5">
    <source>
        <dbReference type="Pfam" id="PF13249"/>
    </source>
</evidence>
<dbReference type="InterPro" id="IPR008930">
    <property type="entry name" value="Terpenoid_cyclase/PrenylTrfase"/>
</dbReference>
<proteinExistence type="inferred from homology"/>
<feature type="domain" description="Squalene cyclase C-terminal" evidence="4">
    <location>
        <begin position="305"/>
        <end position="618"/>
    </location>
</feature>
<accession>A0ABS5LDT7</accession>
<evidence type="ECO:0000259" key="4">
    <source>
        <dbReference type="Pfam" id="PF13243"/>
    </source>
</evidence>
<gene>
    <name evidence="6" type="ORF">J9317_08430</name>
</gene>
<protein>
    <submittedName>
        <fullName evidence="6">Squalene--hopene cyclase</fullName>
    </submittedName>
</protein>
<comment type="similarity">
    <text evidence="2">Belongs to the terpene cyclase/mutase family.</text>
</comment>
<comment type="caution">
    <text evidence="6">The sequence shown here is derived from an EMBL/GenBank/DDBJ whole genome shotgun (WGS) entry which is preliminary data.</text>
</comment>
<dbReference type="SUPFAM" id="SSF48239">
    <property type="entry name" value="Terpenoid cyclases/Protein prenyltransferases"/>
    <property type="match status" value="2"/>
</dbReference>
<keyword evidence="3" id="KW-0677">Repeat</keyword>
<evidence type="ECO:0000313" key="6">
    <source>
        <dbReference type="EMBL" id="MBS2968781.1"/>
    </source>
</evidence>
<dbReference type="PANTHER" id="PTHR11764">
    <property type="entry name" value="TERPENE CYCLASE/MUTASE FAMILY MEMBER"/>
    <property type="match status" value="1"/>
</dbReference>
<dbReference type="InterPro" id="IPR032696">
    <property type="entry name" value="SQ_cyclase_C"/>
</dbReference>
<dbReference type="Pfam" id="PF13249">
    <property type="entry name" value="SQHop_cyclase_N"/>
    <property type="match status" value="1"/>
</dbReference>
<dbReference type="SFLD" id="SFLDG01016">
    <property type="entry name" value="Prenyltransferase_Like_2"/>
    <property type="match status" value="1"/>
</dbReference>
<evidence type="ECO:0000256" key="1">
    <source>
        <dbReference type="ARBA" id="ARBA00004999"/>
    </source>
</evidence>
<dbReference type="EMBL" id="JAGVRK010000001">
    <property type="protein sequence ID" value="MBS2968781.1"/>
    <property type="molecule type" value="Genomic_DNA"/>
</dbReference>
<evidence type="ECO:0000313" key="7">
    <source>
        <dbReference type="Proteomes" id="UP000682403"/>
    </source>
</evidence>
<dbReference type="NCBIfam" id="TIGR01787">
    <property type="entry name" value="squalene_cyclas"/>
    <property type="match status" value="1"/>
</dbReference>
<dbReference type="PANTHER" id="PTHR11764:SF20">
    <property type="entry name" value="LANOSTEROL SYNTHASE"/>
    <property type="match status" value="1"/>
</dbReference>
<dbReference type="InterPro" id="IPR032697">
    <property type="entry name" value="SQ_cyclase_N"/>
</dbReference>
<organism evidence="6 7">
    <name type="scientific">Metabacillus flavus</name>
    <dbReference type="NCBI Taxonomy" id="2823519"/>
    <lineage>
        <taxon>Bacteria</taxon>
        <taxon>Bacillati</taxon>
        <taxon>Bacillota</taxon>
        <taxon>Bacilli</taxon>
        <taxon>Bacillales</taxon>
        <taxon>Bacillaceae</taxon>
        <taxon>Metabacillus</taxon>
    </lineage>
</organism>
<feature type="domain" description="Squalene cyclase N-terminal" evidence="5">
    <location>
        <begin position="14"/>
        <end position="291"/>
    </location>
</feature>
<evidence type="ECO:0000256" key="2">
    <source>
        <dbReference type="ARBA" id="ARBA00009755"/>
    </source>
</evidence>
<reference evidence="6 7" key="1">
    <citation type="submission" date="2021-04" db="EMBL/GenBank/DDBJ databases">
        <title>Metabacillus sp. strain KIGAM252 whole genome sequence.</title>
        <authorList>
            <person name="Seo M.-J."/>
            <person name="Cho E.-S."/>
            <person name="Hwang C.Y."/>
            <person name="Yoon D.J."/>
        </authorList>
    </citation>
    <scope>NUCLEOTIDE SEQUENCE [LARGE SCALE GENOMIC DNA]</scope>
    <source>
        <strain evidence="6 7">KIGAM252</strain>
    </source>
</reference>